<comment type="caution">
    <text evidence="1">The sequence shown here is derived from an EMBL/GenBank/DDBJ whole genome shotgun (WGS) entry which is preliminary data.</text>
</comment>
<dbReference type="Proteomes" id="UP000243494">
    <property type="component" value="Unassembled WGS sequence"/>
</dbReference>
<keyword evidence="2" id="KW-1185">Reference proteome</keyword>
<reference evidence="1 2" key="1">
    <citation type="journal article" date="2017" name="Genome Announc.">
        <title>Draft Genome Sequence of Romboutsia maritimum sp. nov. Strain CCRI-22766(T), Isolated from Coastal Estuarine Mud.</title>
        <authorList>
            <person name="Maheux A.F."/>
            <person name="Boudreau D.K."/>
            <person name="Berube E."/>
            <person name="Boissinot M."/>
            <person name="Raymond F."/>
            <person name="Brodeur S."/>
            <person name="Corbeil J."/>
            <person name="Brightwell G."/>
            <person name="Broda D."/>
            <person name="Omar R.F."/>
            <person name="Bergeron M.G."/>
        </authorList>
    </citation>
    <scope>NUCLEOTIDE SEQUENCE [LARGE SCALE GENOMIC DNA]</scope>
    <source>
        <strain evidence="1 2">CCRI-22766</strain>
    </source>
</reference>
<organism evidence="1 2">
    <name type="scientific">Romboutsia maritimum</name>
    <dbReference type="NCBI Taxonomy" id="2020948"/>
    <lineage>
        <taxon>Bacteria</taxon>
        <taxon>Bacillati</taxon>
        <taxon>Bacillota</taxon>
        <taxon>Clostridia</taxon>
        <taxon>Peptostreptococcales</taxon>
        <taxon>Peptostreptococcaceae</taxon>
        <taxon>Romboutsia</taxon>
    </lineage>
</organism>
<gene>
    <name evidence="1" type="ORF">CHF27_003420</name>
</gene>
<sequence length="113" mass="13636">MNYNFYEYCKAISKPYYPRIYTDINISIEKVISKVDKEKLYPFPYPNDFQDLVNDIFCSYKKLIYEEVVDGRISCANYSDNNVIKIIKDLISILLIQKIIENRETFKNHPYYY</sequence>
<dbReference type="EMBL" id="NOJZ02000003">
    <property type="protein sequence ID" value="RDY24418.1"/>
    <property type="molecule type" value="Genomic_DNA"/>
</dbReference>
<proteinExistence type="predicted"/>
<accession>A0A371IVC1</accession>
<protein>
    <submittedName>
        <fullName evidence="1">Uncharacterized protein</fullName>
    </submittedName>
</protein>
<dbReference type="OrthoDB" id="1757393at2"/>
<evidence type="ECO:0000313" key="2">
    <source>
        <dbReference type="Proteomes" id="UP000243494"/>
    </source>
</evidence>
<name>A0A371IVC1_9FIRM</name>
<dbReference type="RefSeq" id="WP_095405634.1">
    <property type="nucleotide sequence ID" value="NZ_NOJZ02000003.1"/>
</dbReference>
<dbReference type="AlphaFoldDB" id="A0A371IVC1"/>
<evidence type="ECO:0000313" key="1">
    <source>
        <dbReference type="EMBL" id="RDY24418.1"/>
    </source>
</evidence>